<evidence type="ECO:0000313" key="2">
    <source>
        <dbReference type="Proteomes" id="UP000799750"/>
    </source>
</evidence>
<sequence>MGKPHSSPGYSRRCRTATLCSAERVTSLPPSMPHEARMYCSVVASSLTLLLFGPSLPLQVSIQLLNRPVDPASKRMDRAWKGKKHRWPTGAACPSRATTFRLTASILTQCL</sequence>
<reference evidence="1" key="1">
    <citation type="journal article" date="2020" name="Stud. Mycol.">
        <title>101 Dothideomycetes genomes: a test case for predicting lifestyles and emergence of pathogens.</title>
        <authorList>
            <person name="Haridas S."/>
            <person name="Albert R."/>
            <person name="Binder M."/>
            <person name="Bloem J."/>
            <person name="Labutti K."/>
            <person name="Salamov A."/>
            <person name="Andreopoulos B."/>
            <person name="Baker S."/>
            <person name="Barry K."/>
            <person name="Bills G."/>
            <person name="Bluhm B."/>
            <person name="Cannon C."/>
            <person name="Castanera R."/>
            <person name="Culley D."/>
            <person name="Daum C."/>
            <person name="Ezra D."/>
            <person name="Gonzalez J."/>
            <person name="Henrissat B."/>
            <person name="Kuo A."/>
            <person name="Liang C."/>
            <person name="Lipzen A."/>
            <person name="Lutzoni F."/>
            <person name="Magnuson J."/>
            <person name="Mondo S."/>
            <person name="Nolan M."/>
            <person name="Ohm R."/>
            <person name="Pangilinan J."/>
            <person name="Park H.-J."/>
            <person name="Ramirez L."/>
            <person name="Alfaro M."/>
            <person name="Sun H."/>
            <person name="Tritt A."/>
            <person name="Yoshinaga Y."/>
            <person name="Zwiers L.-H."/>
            <person name="Turgeon B."/>
            <person name="Goodwin S."/>
            <person name="Spatafora J."/>
            <person name="Crous P."/>
            <person name="Grigoriev I."/>
        </authorList>
    </citation>
    <scope>NUCLEOTIDE SEQUENCE</scope>
    <source>
        <strain evidence="1">CBS 269.34</strain>
    </source>
</reference>
<accession>A0A6A6QEA9</accession>
<name>A0A6A6QEA9_9PEZI</name>
<protein>
    <submittedName>
        <fullName evidence="1">Uncharacterized protein</fullName>
    </submittedName>
</protein>
<organism evidence="1 2">
    <name type="scientific">Lophium mytilinum</name>
    <dbReference type="NCBI Taxonomy" id="390894"/>
    <lineage>
        <taxon>Eukaryota</taxon>
        <taxon>Fungi</taxon>
        <taxon>Dikarya</taxon>
        <taxon>Ascomycota</taxon>
        <taxon>Pezizomycotina</taxon>
        <taxon>Dothideomycetes</taxon>
        <taxon>Pleosporomycetidae</taxon>
        <taxon>Mytilinidiales</taxon>
        <taxon>Mytilinidiaceae</taxon>
        <taxon>Lophium</taxon>
    </lineage>
</organism>
<proteinExistence type="predicted"/>
<evidence type="ECO:0000313" key="1">
    <source>
        <dbReference type="EMBL" id="KAF2490728.1"/>
    </source>
</evidence>
<dbReference type="EMBL" id="MU004196">
    <property type="protein sequence ID" value="KAF2490728.1"/>
    <property type="molecule type" value="Genomic_DNA"/>
</dbReference>
<dbReference type="AlphaFoldDB" id="A0A6A6QEA9"/>
<keyword evidence="2" id="KW-1185">Reference proteome</keyword>
<gene>
    <name evidence="1" type="ORF">BU16DRAFT_133153</name>
</gene>
<dbReference type="Proteomes" id="UP000799750">
    <property type="component" value="Unassembled WGS sequence"/>
</dbReference>